<feature type="transmembrane region" description="Helical" evidence="1">
    <location>
        <begin position="38"/>
        <end position="61"/>
    </location>
</feature>
<feature type="domain" description="Methyltransferase type 11" evidence="2">
    <location>
        <begin position="85"/>
        <end position="193"/>
    </location>
</feature>
<dbReference type="GO" id="GO:0032259">
    <property type="term" value="P:methylation"/>
    <property type="evidence" value="ECO:0007669"/>
    <property type="project" value="UniProtKB-KW"/>
</dbReference>
<dbReference type="GO" id="GO:0008168">
    <property type="term" value="F:methyltransferase activity"/>
    <property type="evidence" value="ECO:0007669"/>
    <property type="project" value="UniProtKB-KW"/>
</dbReference>
<dbReference type="InterPro" id="IPR029063">
    <property type="entry name" value="SAM-dependent_MTases_sf"/>
</dbReference>
<dbReference type="Pfam" id="PF08241">
    <property type="entry name" value="Methyltransf_11"/>
    <property type="match status" value="1"/>
</dbReference>
<keyword evidence="3" id="KW-0808">Transferase</keyword>
<keyword evidence="1" id="KW-1133">Transmembrane helix</keyword>
<dbReference type="Gene3D" id="3.40.50.150">
    <property type="entry name" value="Vaccinia Virus protein VP39"/>
    <property type="match status" value="1"/>
</dbReference>
<comment type="caution">
    <text evidence="3">The sequence shown here is derived from an EMBL/GenBank/DDBJ whole genome shotgun (WGS) entry which is preliminary data.</text>
</comment>
<evidence type="ECO:0000259" key="2">
    <source>
        <dbReference type="Pfam" id="PF08241"/>
    </source>
</evidence>
<sequence length="243" mass="26130">MRKRHGHYGFDAPWPLVGLLIGAIALLALAALSFVLDILAAGVAFAFGGLYTLASAFSYLYTTRRGKFAVWDAELGRLRGDERVVDLGCGRGAVLLAAAARLTDGGRATGVDLWRSKDQTGNTEAAAKANAGAEGVAERVDLVTGDLRDLPFGADAFDVVLSSLALHNIPSADGRAQAVREAYRVLRPGGLMLLADFQHTPDYEQALRDLGVIDVRRRDAGWRFWYGGPWFATTIIEARKPTG</sequence>
<proteinExistence type="predicted"/>
<dbReference type="RefSeq" id="WP_345392941.1">
    <property type="nucleotide sequence ID" value="NZ_BAAAXS010000001.1"/>
</dbReference>
<keyword evidence="1" id="KW-0472">Membrane</keyword>
<keyword evidence="4" id="KW-1185">Reference proteome</keyword>
<dbReference type="SUPFAM" id="SSF53335">
    <property type="entry name" value="S-adenosyl-L-methionine-dependent methyltransferases"/>
    <property type="match status" value="1"/>
</dbReference>
<gene>
    <name evidence="3" type="ORF">ACFFR3_37305</name>
</gene>
<dbReference type="CDD" id="cd02440">
    <property type="entry name" value="AdoMet_MTases"/>
    <property type="match status" value="1"/>
</dbReference>
<dbReference type="InterPro" id="IPR013216">
    <property type="entry name" value="Methyltransf_11"/>
</dbReference>
<dbReference type="EMBL" id="JBHMCF010000040">
    <property type="protein sequence ID" value="MFB9475178.1"/>
    <property type="molecule type" value="Genomic_DNA"/>
</dbReference>
<accession>A0ABV5NY23</accession>
<evidence type="ECO:0000313" key="4">
    <source>
        <dbReference type="Proteomes" id="UP001589568"/>
    </source>
</evidence>
<evidence type="ECO:0000313" key="3">
    <source>
        <dbReference type="EMBL" id="MFB9475178.1"/>
    </source>
</evidence>
<dbReference type="PANTHER" id="PTHR45277:SF1">
    <property type="entry name" value="EXPRESSED PROTEIN"/>
    <property type="match status" value="1"/>
</dbReference>
<organism evidence="3 4">
    <name type="scientific">Nonomuraea salmonea</name>
    <dbReference type="NCBI Taxonomy" id="46181"/>
    <lineage>
        <taxon>Bacteria</taxon>
        <taxon>Bacillati</taxon>
        <taxon>Actinomycetota</taxon>
        <taxon>Actinomycetes</taxon>
        <taxon>Streptosporangiales</taxon>
        <taxon>Streptosporangiaceae</taxon>
        <taxon>Nonomuraea</taxon>
    </lineage>
</organism>
<evidence type="ECO:0000256" key="1">
    <source>
        <dbReference type="SAM" id="Phobius"/>
    </source>
</evidence>
<reference evidence="3 4" key="1">
    <citation type="submission" date="2024-09" db="EMBL/GenBank/DDBJ databases">
        <authorList>
            <person name="Sun Q."/>
            <person name="Mori K."/>
        </authorList>
    </citation>
    <scope>NUCLEOTIDE SEQUENCE [LARGE SCALE GENOMIC DNA]</scope>
    <source>
        <strain evidence="3 4">JCM 3324</strain>
    </source>
</reference>
<name>A0ABV5NY23_9ACTN</name>
<keyword evidence="1" id="KW-0812">Transmembrane</keyword>
<dbReference type="EC" id="2.1.1.-" evidence="3"/>
<keyword evidence="3" id="KW-0489">Methyltransferase</keyword>
<dbReference type="Proteomes" id="UP001589568">
    <property type="component" value="Unassembled WGS sequence"/>
</dbReference>
<feature type="transmembrane region" description="Helical" evidence="1">
    <location>
        <begin position="12"/>
        <end position="32"/>
    </location>
</feature>
<dbReference type="PANTHER" id="PTHR45277">
    <property type="entry name" value="EXPRESSED PROTEIN"/>
    <property type="match status" value="1"/>
</dbReference>
<protein>
    <submittedName>
        <fullName evidence="3">Class I SAM-dependent methyltransferase</fullName>
        <ecNumber evidence="3">2.1.1.-</ecNumber>
    </submittedName>
</protein>